<reference evidence="1 2" key="1">
    <citation type="journal article" date="2022" name="DNA Res.">
        <title>Chromosomal-level genome assembly of the orchid tree Bauhinia variegata (Leguminosae; Cercidoideae) supports the allotetraploid origin hypothesis of Bauhinia.</title>
        <authorList>
            <person name="Zhong Y."/>
            <person name="Chen Y."/>
            <person name="Zheng D."/>
            <person name="Pang J."/>
            <person name="Liu Y."/>
            <person name="Luo S."/>
            <person name="Meng S."/>
            <person name="Qian L."/>
            <person name="Wei D."/>
            <person name="Dai S."/>
            <person name="Zhou R."/>
        </authorList>
    </citation>
    <scope>NUCLEOTIDE SEQUENCE [LARGE SCALE GENOMIC DNA]</scope>
    <source>
        <strain evidence="1">BV-YZ2020</strain>
    </source>
</reference>
<gene>
    <name evidence="1" type="ORF">L6164_003250</name>
</gene>
<dbReference type="Proteomes" id="UP000828941">
    <property type="component" value="Chromosome 2"/>
</dbReference>
<accession>A0ACB9Q289</accession>
<keyword evidence="2" id="KW-1185">Reference proteome</keyword>
<name>A0ACB9Q289_BAUVA</name>
<organism evidence="1 2">
    <name type="scientific">Bauhinia variegata</name>
    <name type="common">Purple orchid tree</name>
    <name type="synonym">Phanera variegata</name>
    <dbReference type="NCBI Taxonomy" id="167791"/>
    <lineage>
        <taxon>Eukaryota</taxon>
        <taxon>Viridiplantae</taxon>
        <taxon>Streptophyta</taxon>
        <taxon>Embryophyta</taxon>
        <taxon>Tracheophyta</taxon>
        <taxon>Spermatophyta</taxon>
        <taxon>Magnoliopsida</taxon>
        <taxon>eudicotyledons</taxon>
        <taxon>Gunneridae</taxon>
        <taxon>Pentapetalae</taxon>
        <taxon>rosids</taxon>
        <taxon>fabids</taxon>
        <taxon>Fabales</taxon>
        <taxon>Fabaceae</taxon>
        <taxon>Cercidoideae</taxon>
        <taxon>Cercideae</taxon>
        <taxon>Bauhiniinae</taxon>
        <taxon>Bauhinia</taxon>
    </lineage>
</organism>
<sequence length="113" mass="13302">MKEEKELVGISQSKLVCFGPMIGVNLIILRVQRPNEEDIFYRLGRELPLEHLMNDYCKRKSLARETVRFLFDGKRVRKTHTAELLKMDDDDIIDAFSEQYGVKFASFILYEKI</sequence>
<protein>
    <submittedName>
        <fullName evidence="1">Uncharacterized protein</fullName>
    </submittedName>
</protein>
<comment type="caution">
    <text evidence="1">The sequence shown here is derived from an EMBL/GenBank/DDBJ whole genome shotgun (WGS) entry which is preliminary data.</text>
</comment>
<evidence type="ECO:0000313" key="2">
    <source>
        <dbReference type="Proteomes" id="UP000828941"/>
    </source>
</evidence>
<evidence type="ECO:0000313" key="1">
    <source>
        <dbReference type="EMBL" id="KAI4354384.1"/>
    </source>
</evidence>
<proteinExistence type="predicted"/>
<dbReference type="EMBL" id="CM039427">
    <property type="protein sequence ID" value="KAI4354384.1"/>
    <property type="molecule type" value="Genomic_DNA"/>
</dbReference>